<reference evidence="2 3" key="1">
    <citation type="submission" date="2018-02" db="EMBL/GenBank/DDBJ databases">
        <title>The genomes of Aspergillus section Nigri reveals drivers in fungal speciation.</title>
        <authorList>
            <consortium name="DOE Joint Genome Institute"/>
            <person name="Vesth T.C."/>
            <person name="Nybo J."/>
            <person name="Theobald S."/>
            <person name="Brandl J."/>
            <person name="Frisvad J.C."/>
            <person name="Nielsen K.F."/>
            <person name="Lyhne E.K."/>
            <person name="Kogle M.E."/>
            <person name="Kuo A."/>
            <person name="Riley R."/>
            <person name="Clum A."/>
            <person name="Nolan M."/>
            <person name="Lipzen A."/>
            <person name="Salamov A."/>
            <person name="Henrissat B."/>
            <person name="Wiebenga A."/>
            <person name="De vries R.P."/>
            <person name="Grigoriev I.V."/>
            <person name="Mortensen U.H."/>
            <person name="Andersen M.R."/>
            <person name="Baker S.E."/>
        </authorList>
    </citation>
    <scope>NUCLEOTIDE SEQUENCE [LARGE SCALE GENOMIC DNA]</scope>
    <source>
        <strain evidence="2 3">CBS 707.79</strain>
    </source>
</reference>
<name>A0A319CWG9_9EURO</name>
<dbReference type="AlphaFoldDB" id="A0A319CWG9"/>
<dbReference type="Proteomes" id="UP000247810">
    <property type="component" value="Unassembled WGS sequence"/>
</dbReference>
<protein>
    <submittedName>
        <fullName evidence="2">Uncharacterized protein</fullName>
    </submittedName>
</protein>
<accession>A0A319CWG9</accession>
<organism evidence="2 3">
    <name type="scientific">Aspergillus ellipticus CBS 707.79</name>
    <dbReference type="NCBI Taxonomy" id="1448320"/>
    <lineage>
        <taxon>Eukaryota</taxon>
        <taxon>Fungi</taxon>
        <taxon>Dikarya</taxon>
        <taxon>Ascomycota</taxon>
        <taxon>Pezizomycotina</taxon>
        <taxon>Eurotiomycetes</taxon>
        <taxon>Eurotiomycetidae</taxon>
        <taxon>Eurotiales</taxon>
        <taxon>Aspergillaceae</taxon>
        <taxon>Aspergillus</taxon>
        <taxon>Aspergillus subgen. Circumdati</taxon>
    </lineage>
</organism>
<dbReference type="EMBL" id="KZ826043">
    <property type="protein sequence ID" value="PYH89200.1"/>
    <property type="molecule type" value="Genomic_DNA"/>
</dbReference>
<feature type="compositionally biased region" description="Basic and acidic residues" evidence="1">
    <location>
        <begin position="204"/>
        <end position="215"/>
    </location>
</feature>
<sequence>MSRMTWSITAPACPGDLPVQPPGASTYLYATLSMLQHSQCRQVRTSSLQIRRSGVQHESLSSSQGGRCWTSYWDGSGHWWRDRPGKHWNSDIARTREYILVALTVKHHNAAGVGLVAWIATAMYARVVLIAVHCREILASYKNTDHLHEMKTLIAVARSHCCTASLWLTLQGYVASYRCIRFLIQPEAAEPTPWNFQGPRGSSRTRESAFRPRPESCHPRLISRIWMSYHDVCTRAHVHEREVS</sequence>
<gene>
    <name evidence="2" type="ORF">BO71DRAFT_113502</name>
</gene>
<keyword evidence="3" id="KW-1185">Reference proteome</keyword>
<feature type="region of interest" description="Disordered" evidence="1">
    <location>
        <begin position="193"/>
        <end position="215"/>
    </location>
</feature>
<proteinExistence type="predicted"/>
<evidence type="ECO:0000256" key="1">
    <source>
        <dbReference type="SAM" id="MobiDB-lite"/>
    </source>
</evidence>
<dbReference type="VEuPathDB" id="FungiDB:BO71DRAFT_113502"/>
<evidence type="ECO:0000313" key="3">
    <source>
        <dbReference type="Proteomes" id="UP000247810"/>
    </source>
</evidence>
<evidence type="ECO:0000313" key="2">
    <source>
        <dbReference type="EMBL" id="PYH89200.1"/>
    </source>
</evidence>